<gene>
    <name evidence="11" type="primary">109536572</name>
    <name evidence="10" type="ORF">D910_07214</name>
    <name evidence="9" type="ORF">YQE_05498</name>
</gene>
<evidence type="ECO:0000313" key="10">
    <source>
        <dbReference type="EMBL" id="ERL89855.1"/>
    </source>
</evidence>
<dbReference type="GO" id="GO:0007220">
    <property type="term" value="P:Notch receptor processing"/>
    <property type="evidence" value="ECO:0007669"/>
    <property type="project" value="TreeGrafter"/>
</dbReference>
<comment type="similarity">
    <text evidence="2">Belongs to the PEN-2 family.</text>
</comment>
<evidence type="ECO:0000256" key="5">
    <source>
        <dbReference type="ARBA" id="ARBA00022976"/>
    </source>
</evidence>
<reference evidence="11" key="2">
    <citation type="submission" date="2024-08" db="UniProtKB">
        <authorList>
            <consortium name="EnsemblMetazoa"/>
        </authorList>
    </citation>
    <scope>IDENTIFICATION</scope>
</reference>
<dbReference type="HOGENOM" id="CLU_124142_2_0_1"/>
<accession>N6UH90</accession>
<keyword evidence="4 8" id="KW-0812">Transmembrane</keyword>
<dbReference type="STRING" id="77166.N6UH90"/>
<dbReference type="EMBL" id="KB740926">
    <property type="protein sequence ID" value="ENN78012.1"/>
    <property type="molecule type" value="Genomic_DNA"/>
</dbReference>
<evidence type="ECO:0000256" key="1">
    <source>
        <dbReference type="ARBA" id="ARBA00004141"/>
    </source>
</evidence>
<evidence type="ECO:0000313" key="11">
    <source>
        <dbReference type="EnsemblMetazoa" id="XP_019758399.1"/>
    </source>
</evidence>
<name>N6UH90_DENPD</name>
<dbReference type="Proteomes" id="UP000030742">
    <property type="component" value="Unassembled WGS sequence"/>
</dbReference>
<dbReference type="Proteomes" id="UP000019118">
    <property type="component" value="Unassembled WGS sequence"/>
</dbReference>
<protein>
    <recommendedName>
        <fullName evidence="3">Gamma-secretase subunit PEN-2</fullName>
    </recommendedName>
</protein>
<dbReference type="GO" id="GO:0007219">
    <property type="term" value="P:Notch signaling pathway"/>
    <property type="evidence" value="ECO:0007669"/>
    <property type="project" value="UniProtKB-KW"/>
</dbReference>
<reference evidence="12 13" key="1">
    <citation type="journal article" date="2013" name="Genome Biol.">
        <title>Draft genome of the mountain pine beetle, Dendroctonus ponderosae Hopkins, a major forest pest.</title>
        <authorList>
            <person name="Keeling C.I."/>
            <person name="Yuen M.M."/>
            <person name="Liao N.Y."/>
            <person name="Docking T.R."/>
            <person name="Chan S.K."/>
            <person name="Taylor G.A."/>
            <person name="Palmquist D.L."/>
            <person name="Jackman S.D."/>
            <person name="Nguyen A."/>
            <person name="Li M."/>
            <person name="Henderson H."/>
            <person name="Janes J.K."/>
            <person name="Zhao Y."/>
            <person name="Pandoh P."/>
            <person name="Moore R."/>
            <person name="Sperling F.A."/>
            <person name="Huber D.P."/>
            <person name="Birol I."/>
            <person name="Jones S.J."/>
            <person name="Bohlmann J."/>
        </authorList>
    </citation>
    <scope>NUCLEOTIDE SEQUENCE</scope>
</reference>
<dbReference type="GO" id="GO:0070765">
    <property type="term" value="C:gamma-secretase complex"/>
    <property type="evidence" value="ECO:0007669"/>
    <property type="project" value="TreeGrafter"/>
</dbReference>
<evidence type="ECO:0000256" key="2">
    <source>
        <dbReference type="ARBA" id="ARBA00009607"/>
    </source>
</evidence>
<dbReference type="Pfam" id="PF10251">
    <property type="entry name" value="PEN-2"/>
    <property type="match status" value="1"/>
</dbReference>
<dbReference type="OMA" id="KLYLCKW"/>
<evidence type="ECO:0000256" key="4">
    <source>
        <dbReference type="ARBA" id="ARBA00022692"/>
    </source>
</evidence>
<evidence type="ECO:0000256" key="8">
    <source>
        <dbReference type="SAM" id="Phobius"/>
    </source>
</evidence>
<keyword evidence="7 8" id="KW-0472">Membrane</keyword>
<dbReference type="EnsemblMetazoa" id="XM_019902840.1">
    <property type="protein sequence ID" value="XP_019758399.1"/>
    <property type="gene ID" value="LOC109536572"/>
</dbReference>
<dbReference type="AlphaFoldDB" id="N6UH90"/>
<keyword evidence="6 8" id="KW-1133">Transmembrane helix</keyword>
<feature type="transmembrane region" description="Helical" evidence="8">
    <location>
        <begin position="21"/>
        <end position="38"/>
    </location>
</feature>
<evidence type="ECO:0000256" key="6">
    <source>
        <dbReference type="ARBA" id="ARBA00022989"/>
    </source>
</evidence>
<keyword evidence="12" id="KW-1185">Reference proteome</keyword>
<evidence type="ECO:0000313" key="12">
    <source>
        <dbReference type="Proteomes" id="UP000019118"/>
    </source>
</evidence>
<evidence type="ECO:0000256" key="3">
    <source>
        <dbReference type="ARBA" id="ARBA00018306"/>
    </source>
</evidence>
<feature type="non-terminal residue" evidence="9">
    <location>
        <position position="1"/>
    </location>
</feature>
<dbReference type="PANTHER" id="PTHR16318:SF0">
    <property type="entry name" value="GAMMA-SECRETASE SUBUNIT PEN-2"/>
    <property type="match status" value="1"/>
</dbReference>
<evidence type="ECO:0000313" key="13">
    <source>
        <dbReference type="Proteomes" id="UP000030742"/>
    </source>
</evidence>
<dbReference type="EMBL" id="KB632191">
    <property type="protein sequence ID" value="ERL89855.1"/>
    <property type="molecule type" value="Genomic_DNA"/>
</dbReference>
<proteinExistence type="inferred from homology"/>
<dbReference type="OrthoDB" id="524898at2759"/>
<dbReference type="KEGG" id="dpa:109536572"/>
<feature type="transmembrane region" description="Helical" evidence="8">
    <location>
        <begin position="53"/>
        <end position="78"/>
    </location>
</feature>
<organism evidence="9">
    <name type="scientific">Dendroctonus ponderosae</name>
    <name type="common">Mountain pine beetle</name>
    <dbReference type="NCBI Taxonomy" id="77166"/>
    <lineage>
        <taxon>Eukaryota</taxon>
        <taxon>Metazoa</taxon>
        <taxon>Ecdysozoa</taxon>
        <taxon>Arthropoda</taxon>
        <taxon>Hexapoda</taxon>
        <taxon>Insecta</taxon>
        <taxon>Pterygota</taxon>
        <taxon>Neoptera</taxon>
        <taxon>Endopterygota</taxon>
        <taxon>Coleoptera</taxon>
        <taxon>Polyphaga</taxon>
        <taxon>Cucujiformia</taxon>
        <taxon>Curculionidae</taxon>
        <taxon>Scolytinae</taxon>
        <taxon>Dendroctonus</taxon>
    </lineage>
</organism>
<comment type="subcellular location">
    <subcellularLocation>
        <location evidence="1">Membrane</location>
        <topology evidence="1">Multi-pass membrane protein</topology>
    </subcellularLocation>
</comment>
<evidence type="ECO:0000256" key="7">
    <source>
        <dbReference type="ARBA" id="ARBA00023136"/>
    </source>
</evidence>
<keyword evidence="5" id="KW-0914">Notch signaling pathway</keyword>
<evidence type="ECO:0000313" key="9">
    <source>
        <dbReference type="EMBL" id="ENN78012.1"/>
    </source>
</evidence>
<dbReference type="InterPro" id="IPR019379">
    <property type="entry name" value="Gamma_Secretase_Asp_P_PEN2"/>
</dbReference>
<dbReference type="PANTHER" id="PTHR16318">
    <property type="entry name" value="GAMMA-SECRETASE SUBUNIT PEN-2"/>
    <property type="match status" value="1"/>
</dbReference>
<sequence>MDLSKVPNEKKLALCRQYFKVGFALLPLVWAVNALWFFGEAFRKPPFSEQRQIRKYVVCSGLGALLWLLGVGAWVVVFQVNRARWGAMADQLSFIIPLGMP</sequence>